<dbReference type="GO" id="GO:0016020">
    <property type="term" value="C:membrane"/>
    <property type="evidence" value="ECO:0007669"/>
    <property type="project" value="UniProtKB-SubCell"/>
</dbReference>
<protein>
    <recommendedName>
        <fullName evidence="7">Phosphate transporter</fullName>
    </recommendedName>
</protein>
<feature type="compositionally biased region" description="Basic and acidic residues" evidence="8">
    <location>
        <begin position="11"/>
        <end position="21"/>
    </location>
</feature>
<feature type="compositionally biased region" description="Pro residues" evidence="8">
    <location>
        <begin position="353"/>
        <end position="362"/>
    </location>
</feature>
<dbReference type="EMBL" id="RYZW01000043">
    <property type="protein sequence ID" value="TDZ58558.1"/>
    <property type="molecule type" value="Genomic_DNA"/>
</dbReference>
<organism evidence="9 10">
    <name type="scientific">Colletotrichum trifolii</name>
    <dbReference type="NCBI Taxonomy" id="5466"/>
    <lineage>
        <taxon>Eukaryota</taxon>
        <taxon>Fungi</taxon>
        <taxon>Dikarya</taxon>
        <taxon>Ascomycota</taxon>
        <taxon>Pezizomycotina</taxon>
        <taxon>Sordariomycetes</taxon>
        <taxon>Hypocreomycetidae</taxon>
        <taxon>Glomerellales</taxon>
        <taxon>Glomerellaceae</taxon>
        <taxon>Colletotrichum</taxon>
        <taxon>Colletotrichum orbiculare species complex</taxon>
    </lineage>
</organism>
<dbReference type="Pfam" id="PF01384">
    <property type="entry name" value="PHO4"/>
    <property type="match status" value="1"/>
</dbReference>
<feature type="region of interest" description="Disordered" evidence="8">
    <location>
        <begin position="1"/>
        <end position="22"/>
    </location>
</feature>
<evidence type="ECO:0000256" key="2">
    <source>
        <dbReference type="ARBA" id="ARBA00022448"/>
    </source>
</evidence>
<dbReference type="STRING" id="5466.A0A4R8RLZ8"/>
<comment type="similarity">
    <text evidence="7">Belongs to the inorganic phosphate transporter (PiT) (TC 2.A.20) family.</text>
</comment>
<proteinExistence type="inferred from homology"/>
<gene>
    <name evidence="9" type="primary">pho-4-2</name>
    <name evidence="9" type="ORF">CTRI78_v005348</name>
</gene>
<evidence type="ECO:0000256" key="4">
    <source>
        <dbReference type="ARBA" id="ARBA00022692"/>
    </source>
</evidence>
<dbReference type="PANTHER" id="PTHR11101">
    <property type="entry name" value="PHOSPHATE TRANSPORTER"/>
    <property type="match status" value="1"/>
</dbReference>
<keyword evidence="2 7" id="KW-0813">Transport</keyword>
<feature type="transmembrane region" description="Helical" evidence="7">
    <location>
        <begin position="209"/>
        <end position="233"/>
    </location>
</feature>
<feature type="transmembrane region" description="Helical" evidence="7">
    <location>
        <begin position="583"/>
        <end position="608"/>
    </location>
</feature>
<comment type="subcellular location">
    <subcellularLocation>
        <location evidence="1 7">Membrane</location>
        <topology evidence="1 7">Multi-pass membrane protein</topology>
    </subcellularLocation>
</comment>
<feature type="transmembrane region" description="Helical" evidence="7">
    <location>
        <begin position="176"/>
        <end position="197"/>
    </location>
</feature>
<keyword evidence="10" id="KW-1185">Reference proteome</keyword>
<dbReference type="Proteomes" id="UP000295703">
    <property type="component" value="Unassembled WGS sequence"/>
</dbReference>
<evidence type="ECO:0000256" key="8">
    <source>
        <dbReference type="SAM" id="MobiDB-lite"/>
    </source>
</evidence>
<dbReference type="PANTHER" id="PTHR11101:SF80">
    <property type="entry name" value="PHOSPHATE TRANSPORTER"/>
    <property type="match status" value="1"/>
</dbReference>
<dbReference type="GO" id="GO:0035435">
    <property type="term" value="P:phosphate ion transmembrane transport"/>
    <property type="evidence" value="ECO:0007669"/>
    <property type="project" value="TreeGrafter"/>
</dbReference>
<keyword evidence="5 7" id="KW-1133">Transmembrane helix</keyword>
<comment type="caution">
    <text evidence="9">The sequence shown here is derived from an EMBL/GenBank/DDBJ whole genome shotgun (WGS) entry which is preliminary data.</text>
</comment>
<feature type="transmembrane region" description="Helical" evidence="7">
    <location>
        <begin position="77"/>
        <end position="97"/>
    </location>
</feature>
<keyword evidence="6 7" id="KW-0472">Membrane</keyword>
<feature type="transmembrane region" description="Helical" evidence="7">
    <location>
        <begin position="245"/>
        <end position="271"/>
    </location>
</feature>
<dbReference type="AlphaFoldDB" id="A0A4R8RLZ8"/>
<evidence type="ECO:0000256" key="5">
    <source>
        <dbReference type="ARBA" id="ARBA00022989"/>
    </source>
</evidence>
<evidence type="ECO:0000256" key="3">
    <source>
        <dbReference type="ARBA" id="ARBA00022592"/>
    </source>
</evidence>
<reference evidence="9 10" key="1">
    <citation type="submission" date="2018-12" db="EMBL/GenBank/DDBJ databases">
        <title>Genome sequence and assembly of Colletotrichum trifolii.</title>
        <authorList>
            <person name="Gan P."/>
            <person name="Shirasu K."/>
        </authorList>
    </citation>
    <scope>NUCLEOTIDE SEQUENCE [LARGE SCALE GENOMIC DNA]</scope>
    <source>
        <strain evidence="9 10">543-2</strain>
    </source>
</reference>
<feature type="transmembrane region" description="Helical" evidence="7">
    <location>
        <begin position="39"/>
        <end position="56"/>
    </location>
</feature>
<evidence type="ECO:0000313" key="9">
    <source>
        <dbReference type="EMBL" id="TDZ58558.1"/>
    </source>
</evidence>
<feature type="transmembrane region" description="Helical" evidence="7">
    <location>
        <begin position="117"/>
        <end position="137"/>
    </location>
</feature>
<dbReference type="InterPro" id="IPR001204">
    <property type="entry name" value="Phos_transporter"/>
</dbReference>
<accession>A0A4R8RLZ8</accession>
<comment type="function">
    <text evidence="7">Sodium-phosphate symporter.</text>
</comment>
<evidence type="ECO:0000256" key="6">
    <source>
        <dbReference type="ARBA" id="ARBA00023136"/>
    </source>
</evidence>
<feature type="transmembrane region" description="Helical" evidence="7">
    <location>
        <begin position="494"/>
        <end position="513"/>
    </location>
</feature>
<evidence type="ECO:0000313" key="10">
    <source>
        <dbReference type="Proteomes" id="UP000295703"/>
    </source>
</evidence>
<feature type="region of interest" description="Disordered" evidence="8">
    <location>
        <begin position="340"/>
        <end position="393"/>
    </location>
</feature>
<evidence type="ECO:0000256" key="1">
    <source>
        <dbReference type="ARBA" id="ARBA00004141"/>
    </source>
</evidence>
<keyword evidence="4 7" id="KW-0812">Transmembrane</keyword>
<evidence type="ECO:0000256" key="7">
    <source>
        <dbReference type="RuleBase" id="RU363058"/>
    </source>
</evidence>
<dbReference type="GO" id="GO:0005315">
    <property type="term" value="F:phosphate transmembrane transporter activity"/>
    <property type="evidence" value="ECO:0007669"/>
    <property type="project" value="InterPro"/>
</dbReference>
<keyword evidence="3 7" id="KW-0592">Phosphate transport</keyword>
<sequence length="617" mass="67774">MVPGQAPQTPEPEHHYPERPQLRAPAPVPTMAVLHQYDYIFAITTIFSFLDAWNIGANDVANSFATSVSSRSLTMKLAMIIATFAEFSGSVSVGSRVADTIRNSIIDPHLYAERPAVLLLVMMCAIFGSSVFLSVATRNGLPVSTTHSIIGGIVGAATASVGIRNITWGWDGVSQVFAAWVVAPGLSGLLGAALFFLTRTFVLTKTNAVRNAFYTIPLYTFLTFGALTMLLAWKGVQTRVELTAAQILISVFAVASGATLLQAFFILPYLWRKIVNEDWELEWKMIWRGPWLLFRPPPPPPPPGMNKINIKNYYSGHLTADELVYVRASQTLLESIKTSETPTDLFKDDDPILPSPAIPLPRTPDEESHRRHHHRPSTPRESQSELIPPRPQGPNASFPVLLWRLNRVLLRGLEKDVVTLPKRTAVLSWDIEDMHARAPHYDNRAEYMYSSLQILTASAASFIHGANDVANSIGPFATAYDIWRTGRVETAVGVPLWILCFGGGAIVLGLLTYGYHVMRNLGNRLTLMSPSRGFCAELASAITVLMATRLALPVSTTQCIAGATVGVGLANGDWRCINPRLVAWIYFGWFITVPVTALLSGLLTAVIINAPRWEDTM</sequence>
<name>A0A4R8RLZ8_COLTR</name>